<organism evidence="2 3">
    <name type="scientific">Paenibacillus rhizolycopersici</name>
    <dbReference type="NCBI Taxonomy" id="2780073"/>
    <lineage>
        <taxon>Bacteria</taxon>
        <taxon>Bacillati</taxon>
        <taxon>Bacillota</taxon>
        <taxon>Bacilli</taxon>
        <taxon>Bacillales</taxon>
        <taxon>Paenibacillaceae</taxon>
        <taxon>Paenibacillus</taxon>
    </lineage>
</organism>
<name>A0ABS2H911_9BACL</name>
<dbReference type="EMBL" id="JADCNN020000009">
    <property type="protein sequence ID" value="MBM6996264.1"/>
    <property type="molecule type" value="Genomic_DNA"/>
</dbReference>
<dbReference type="SUPFAM" id="SSF109854">
    <property type="entry name" value="DinB/YfiT-like putative metalloenzymes"/>
    <property type="match status" value="1"/>
</dbReference>
<protein>
    <submittedName>
        <fullName evidence="2">DinB family protein</fullName>
    </submittedName>
</protein>
<dbReference type="InterPro" id="IPR034660">
    <property type="entry name" value="DinB/YfiT-like"/>
</dbReference>
<gene>
    <name evidence="2" type="ORF">IM700_011455</name>
</gene>
<accession>A0ABS2H911</accession>
<comment type="caution">
    <text evidence="2">The sequence shown here is derived from an EMBL/GenBank/DDBJ whole genome shotgun (WGS) entry which is preliminary data.</text>
</comment>
<dbReference type="RefSeq" id="WP_193416286.1">
    <property type="nucleotide sequence ID" value="NZ_JADCNN020000009.1"/>
</dbReference>
<sequence length="153" mass="17972">MNMNQEIFAFKRFCEWLNLLNNVDSKFWLKPVARGKWSSAEIVSHLMNWDRFIQDSVIPAVRQGQMIRFPDEDSYNQLAADYARSGISQSELIKETIRERERVVAELLALPEEIYQLKTNYSLAFLIPEFVGHDEHHKGQIERFLRSEGILLV</sequence>
<dbReference type="Proteomes" id="UP001516620">
    <property type="component" value="Unassembled WGS sequence"/>
</dbReference>
<reference evidence="2 3" key="1">
    <citation type="submission" date="2021-01" db="EMBL/GenBank/DDBJ databases">
        <title>Paenibacillus sp.nov. isolated from the rhizosphere soil of tomato plant.</title>
        <authorList>
            <person name="Thin K.K."/>
            <person name="Zhang X."/>
            <person name="He S."/>
        </authorList>
    </citation>
    <scope>NUCLEOTIDE SEQUENCE [LARGE SCALE GENOMIC DNA]</scope>
    <source>
        <strain evidence="2 3">DXFW5</strain>
    </source>
</reference>
<proteinExistence type="predicted"/>
<dbReference type="InterPro" id="IPR024775">
    <property type="entry name" value="DinB-like"/>
</dbReference>
<dbReference type="Gene3D" id="1.20.120.450">
    <property type="entry name" value="dinb family like domain"/>
    <property type="match status" value="1"/>
</dbReference>
<dbReference type="Pfam" id="PF12867">
    <property type="entry name" value="DinB_2"/>
    <property type="match status" value="1"/>
</dbReference>
<evidence type="ECO:0000313" key="3">
    <source>
        <dbReference type="Proteomes" id="UP001516620"/>
    </source>
</evidence>
<feature type="domain" description="DinB-like" evidence="1">
    <location>
        <begin position="16"/>
        <end position="141"/>
    </location>
</feature>
<keyword evidence="3" id="KW-1185">Reference proteome</keyword>
<evidence type="ECO:0000313" key="2">
    <source>
        <dbReference type="EMBL" id="MBM6996264.1"/>
    </source>
</evidence>
<evidence type="ECO:0000259" key="1">
    <source>
        <dbReference type="Pfam" id="PF12867"/>
    </source>
</evidence>